<organism evidence="3 4">
    <name type="scientific">Pacificimonas pallii</name>
    <dbReference type="NCBI Taxonomy" id="2827236"/>
    <lineage>
        <taxon>Bacteria</taxon>
        <taxon>Pseudomonadati</taxon>
        <taxon>Pseudomonadota</taxon>
        <taxon>Alphaproteobacteria</taxon>
        <taxon>Sphingomonadales</taxon>
        <taxon>Sphingosinicellaceae</taxon>
        <taxon>Pacificimonas</taxon>
    </lineage>
</organism>
<dbReference type="RefSeq" id="WP_218445272.1">
    <property type="nucleotide sequence ID" value="NZ_JAGSPA010000002.1"/>
</dbReference>
<dbReference type="NCBIfam" id="TIGR01244">
    <property type="entry name" value="TIGR01244 family sulfur transferase"/>
    <property type="match status" value="1"/>
</dbReference>
<keyword evidence="4" id="KW-1185">Reference proteome</keyword>
<dbReference type="InterPro" id="IPR015904">
    <property type="entry name" value="Sulphide_quinone_reductase"/>
</dbReference>
<dbReference type="EMBL" id="JAGSPA010000002">
    <property type="protein sequence ID" value="MBV7256604.1"/>
    <property type="molecule type" value="Genomic_DNA"/>
</dbReference>
<proteinExistence type="predicted"/>
<accession>A0ABS6SDX5</accession>
<dbReference type="Pfam" id="PF04273">
    <property type="entry name" value="BLH_phosphatase"/>
    <property type="match status" value="1"/>
</dbReference>
<sequence length="560" mass="61249">MEIRKLDENVSVSSMPGIADIAAAAAAGYRSLVMNRPDREEPGQLPVLALRSAAASANLAFVSVPVSSVTAIHDTDVDHFVRAVAELPKPVLAFCRSGTRSATLWALDQMRRRPREEVASDLLAARAGSDALLKKLESWERRRQPPALAHQIVIIGGGAAGIAAAASLKRRGKKLDIAIVEPKRVHHYQPGWTLVGAGLYPRAGTERPLGPLLPHGAALVEGEAVRFDPEHSQLMLKDGRLVSYATLILAMGIELDWTAIPGLAETLGENGVTSNYTFETAPYTWELAERLKGGRAVFTQPPMPIKCAGAPQKTMYLACDHWRAKDRLNDIDVEFHTPGAAMFGVKDFIPELNRYVDHYGIEPHFGSRLIAVDGPTRQATFAITQTDGRTRQETRHFDMLHAVPPQRAPRALRESKLSDAEGWAEVDPETLQHVDFPNVFALGDCCSAPNAKTAAAVRSQAPVVAENLVQYLNGAPLTRAYDGYGSCPLTVARGKALLAEFGYKGKLLPSVPRLLNNPVRATRLGWLIKRYIIPNFYWAGMLKGREWLLKRTPLNSSSHD</sequence>
<reference evidence="3 4" key="1">
    <citation type="submission" date="2021-04" db="EMBL/GenBank/DDBJ databases">
        <authorList>
            <person name="Pira H."/>
            <person name="Risdian C."/>
            <person name="Wink J."/>
        </authorList>
    </citation>
    <scope>NUCLEOTIDE SEQUENCE [LARGE SCALE GENOMIC DNA]</scope>
    <source>
        <strain evidence="3 4">WHA3</strain>
    </source>
</reference>
<dbReference type="PANTHER" id="PTHR10632">
    <property type="entry name" value="SULFIDE:QUINONE OXIDOREDUCTASE"/>
    <property type="match status" value="1"/>
</dbReference>
<evidence type="ECO:0000313" key="3">
    <source>
        <dbReference type="EMBL" id="MBV7256604.1"/>
    </source>
</evidence>
<name>A0ABS6SDX5_9SPHN</name>
<comment type="caution">
    <text evidence="3">The sequence shown here is derived from an EMBL/GenBank/DDBJ whole genome shotgun (WGS) entry which is preliminary data.</text>
</comment>
<protein>
    <submittedName>
        <fullName evidence="3">TIGR01244 family phosphatase</fullName>
    </submittedName>
</protein>
<gene>
    <name evidence="3" type="ORF">KCG44_07370</name>
</gene>
<dbReference type="Pfam" id="PF07992">
    <property type="entry name" value="Pyr_redox_2"/>
    <property type="match status" value="1"/>
</dbReference>
<evidence type="ECO:0000259" key="1">
    <source>
        <dbReference type="Pfam" id="PF04273"/>
    </source>
</evidence>
<feature type="domain" description="FAD/NAD(P)-binding" evidence="2">
    <location>
        <begin position="151"/>
        <end position="270"/>
    </location>
</feature>
<dbReference type="InterPro" id="IPR005939">
    <property type="entry name" value="BLH_phosphatase-like"/>
</dbReference>
<feature type="domain" description="Beta-lactamase hydrolase-like protein phosphatase-like" evidence="1">
    <location>
        <begin position="3"/>
        <end position="109"/>
    </location>
</feature>
<dbReference type="Proteomes" id="UP000722336">
    <property type="component" value="Unassembled WGS sequence"/>
</dbReference>
<dbReference type="InterPro" id="IPR023753">
    <property type="entry name" value="FAD/NAD-binding_dom"/>
</dbReference>
<dbReference type="PANTHER" id="PTHR10632:SF2">
    <property type="entry name" value="SULFIDE:QUINONE OXIDOREDUCTASE, MITOCHONDRIAL"/>
    <property type="match status" value="1"/>
</dbReference>
<evidence type="ECO:0000313" key="4">
    <source>
        <dbReference type="Proteomes" id="UP000722336"/>
    </source>
</evidence>
<evidence type="ECO:0000259" key="2">
    <source>
        <dbReference type="Pfam" id="PF07992"/>
    </source>
</evidence>